<proteinExistence type="predicted"/>
<feature type="domain" description="Metalloprotease StcE C-terminal" evidence="1">
    <location>
        <begin position="325"/>
        <end position="413"/>
    </location>
</feature>
<keyword evidence="3" id="KW-1185">Reference proteome</keyword>
<sequence length="683" mass="76091">MKENYLLLLFGMSLTSVSNISIASDSTLIYAESIPEACIITRDTSDKYCLKAGEIAYTLPKYIMGDEVDLLVPSGLEVVLSDYGSIPNNHTASFDRYTENKQLEHVKARNGKYLDFSTPYSMLVVPTKKVPEACIVSRKSGEKFCLTAGELSYTLPDYIMGDEVDLQVPSGLVMVLSDDGSIPNNHTASFDRYTENKQLEHVKARNGKYLDFSTPYSMLVVPTKKVTEACIVSRKSGEKFCLTAGELSYTLPAYIKGDEVDLQIPSGLVMVLSDDGSIPNNHTASFDRYTENKQLEHVKARNGKYLDFSAPYSMLVVPSKRLPEACIISRITNEKYCLTAGQRSGYALPHYIRGHEVDLIVPDGLKVILSDFDNLSYNRLGFFTKDTDNADLINVLAFNGEYLDFSEPHSMRVSEITGPVDPVEPPVQSIVGDIMGSVGGNDAYFNIHLETPTISERVLGLQFSNSFESIVKIDFSSLVYASFDGGKTWPKVVDINTNGSLVVPIGSQSILLRVLTLIDDNDNDTKIELFAWLDEMQADKKNFILDISGSYSENNVKLKEMLTDKQTIMEGEFNTSHVMFDRATYRNTGLGIQLLTNSAQVWIDLRADVELIYTDASRTYQYDVNLLNFKVLNIPAGVSEVIITYYSVDDDIQEPDEVFYFTAWIAGDLADRLVAETVIVDND</sequence>
<dbReference type="RefSeq" id="WP_144045604.1">
    <property type="nucleotide sequence ID" value="NZ_CP041614.1"/>
</dbReference>
<evidence type="ECO:0000313" key="3">
    <source>
        <dbReference type="Proteomes" id="UP000315947"/>
    </source>
</evidence>
<accession>A0ABX5WVV3</accession>
<dbReference type="Gene3D" id="2.60.20.40">
    <property type="match status" value="4"/>
</dbReference>
<feature type="domain" description="Metalloprotease StcE C-terminal" evidence="1">
    <location>
        <begin position="37"/>
        <end position="125"/>
    </location>
</feature>
<feature type="domain" description="Metalloprotease StcE C-terminal" evidence="1">
    <location>
        <begin position="229"/>
        <end position="317"/>
    </location>
</feature>
<dbReference type="InterPro" id="IPR040966">
    <property type="entry name" value="StcE_C"/>
</dbReference>
<gene>
    <name evidence="2" type="ORF">FM037_08275</name>
</gene>
<dbReference type="EMBL" id="CP041614">
    <property type="protein sequence ID" value="QDO83225.1"/>
    <property type="molecule type" value="Genomic_DNA"/>
</dbReference>
<protein>
    <recommendedName>
        <fullName evidence="1">Metalloprotease StcE C-terminal domain-containing protein</fullName>
    </recommendedName>
</protein>
<organism evidence="2 3">
    <name type="scientific">Shewanella psychropiezotolerans</name>
    <dbReference type="NCBI Taxonomy" id="2593655"/>
    <lineage>
        <taxon>Bacteria</taxon>
        <taxon>Pseudomonadati</taxon>
        <taxon>Pseudomonadota</taxon>
        <taxon>Gammaproteobacteria</taxon>
        <taxon>Alteromonadales</taxon>
        <taxon>Shewanellaceae</taxon>
        <taxon>Shewanella</taxon>
    </lineage>
</organism>
<name>A0ABX5WVV3_9GAMM</name>
<dbReference type="Pfam" id="PF17945">
    <property type="entry name" value="Crystall_4"/>
    <property type="match status" value="4"/>
</dbReference>
<evidence type="ECO:0000259" key="1">
    <source>
        <dbReference type="Pfam" id="PF17945"/>
    </source>
</evidence>
<dbReference type="Proteomes" id="UP000315947">
    <property type="component" value="Chromosome"/>
</dbReference>
<evidence type="ECO:0000313" key="2">
    <source>
        <dbReference type="EMBL" id="QDO83225.1"/>
    </source>
</evidence>
<reference evidence="2 3" key="1">
    <citation type="submission" date="2019-07" db="EMBL/GenBank/DDBJ databases">
        <title>Shewanella sp. YLB-06 whole genomic sequence.</title>
        <authorList>
            <person name="Yu L."/>
        </authorList>
    </citation>
    <scope>NUCLEOTIDE SEQUENCE [LARGE SCALE GENOMIC DNA]</scope>
    <source>
        <strain evidence="2 3">YLB-06</strain>
    </source>
</reference>
<feature type="domain" description="Metalloprotease StcE C-terminal" evidence="1">
    <location>
        <begin position="133"/>
        <end position="221"/>
    </location>
</feature>